<evidence type="ECO:0000313" key="13">
    <source>
        <dbReference type="Proteomes" id="UP000035346"/>
    </source>
</evidence>
<dbReference type="EMBL" id="LBKL01000077">
    <property type="protein sequence ID" value="KLL37320.1"/>
    <property type="molecule type" value="Genomic_DNA"/>
</dbReference>
<dbReference type="InterPro" id="IPR036662">
    <property type="entry name" value="PTS_EIIA_man-typ_sf"/>
</dbReference>
<evidence type="ECO:0000313" key="16">
    <source>
        <dbReference type="Proteomes" id="UP000255140"/>
    </source>
</evidence>
<evidence type="ECO:0000313" key="11">
    <source>
        <dbReference type="EMBL" id="SUN14001.1"/>
    </source>
</evidence>
<dbReference type="Proteomes" id="UP000250200">
    <property type="component" value="Unassembled WGS sequence"/>
</dbReference>
<dbReference type="InterPro" id="IPR033887">
    <property type="entry name" value="PTS_IIA_man"/>
</dbReference>
<dbReference type="SUPFAM" id="SSF53062">
    <property type="entry name" value="PTS system fructose IIA component-like"/>
    <property type="match status" value="1"/>
</dbReference>
<dbReference type="Proteomes" id="UP000035346">
    <property type="component" value="Unassembled WGS sequence"/>
</dbReference>
<dbReference type="GO" id="GO:0016020">
    <property type="term" value="C:membrane"/>
    <property type="evidence" value="ECO:0007669"/>
    <property type="project" value="InterPro"/>
</dbReference>
<dbReference type="Proteomes" id="UP000255140">
    <property type="component" value="Unassembled WGS sequence"/>
</dbReference>
<dbReference type="PANTHER" id="PTHR33799">
    <property type="entry name" value="PTS PERMEASE-RELATED-RELATED"/>
    <property type="match status" value="1"/>
</dbReference>
<evidence type="ECO:0000313" key="14">
    <source>
        <dbReference type="Proteomes" id="UP000250200"/>
    </source>
</evidence>
<evidence type="ECO:0000259" key="8">
    <source>
        <dbReference type="PROSITE" id="PS51096"/>
    </source>
</evidence>
<evidence type="ECO:0000256" key="6">
    <source>
        <dbReference type="ARBA" id="ARBA00022683"/>
    </source>
</evidence>
<comment type="caution">
    <text evidence="11">The sequence shown here is derived from an EMBL/GenBank/DDBJ whole genome shotgun (WGS) entry which is preliminary data.</text>
</comment>
<gene>
    <name evidence="11" type="primary">manX_2</name>
    <name evidence="12" type="synonym">manX_1</name>
    <name evidence="10" type="ORF">NCTC8181_01484</name>
    <name evidence="11" type="ORF">NCTC8185_01271</name>
    <name evidence="12" type="ORF">NCTC9828_00585</name>
    <name evidence="9" type="ORF">WA04_07710</name>
</gene>
<evidence type="ECO:0000313" key="10">
    <source>
        <dbReference type="EMBL" id="SQA18436.1"/>
    </source>
</evidence>
<accession>A0A076Z0Y4</accession>
<dbReference type="CDD" id="cd00006">
    <property type="entry name" value="PTS_IIA_man"/>
    <property type="match status" value="1"/>
</dbReference>
<dbReference type="EC" id="2.7.1.-" evidence="11"/>
<sequence length="144" mass="15573">MIKIIIVAHGNFPDGILSSLELIAGHQEYVVGINFIAGMSSNDVRVALQREVIDFKEILVLTDLLGGTPFNVSSALSVEYTDKKIKVLSGLNLSMLMEAVLSRTMFEHVDDLVDKVVTSSHEGIVDFSTCLATQTAEATFEGGI</sequence>
<feature type="domain" description="PTS EIIA type-4" evidence="8">
    <location>
        <begin position="1"/>
        <end position="124"/>
    </location>
</feature>
<evidence type="ECO:0000256" key="7">
    <source>
        <dbReference type="ARBA" id="ARBA00022777"/>
    </source>
</evidence>
<dbReference type="InterPro" id="IPR004701">
    <property type="entry name" value="PTS_EIIA_man-typ"/>
</dbReference>
<name>A0A076Z0Y4_STRAG</name>
<evidence type="ECO:0000256" key="1">
    <source>
        <dbReference type="ARBA" id="ARBA00004496"/>
    </source>
</evidence>
<dbReference type="GO" id="GO:0005737">
    <property type="term" value="C:cytoplasm"/>
    <property type="evidence" value="ECO:0007669"/>
    <property type="project" value="UniProtKB-SubCell"/>
</dbReference>
<dbReference type="GO" id="GO:0016301">
    <property type="term" value="F:kinase activity"/>
    <property type="evidence" value="ECO:0007669"/>
    <property type="project" value="UniProtKB-KW"/>
</dbReference>
<dbReference type="PROSITE" id="PS51096">
    <property type="entry name" value="PTS_EIIA_TYPE_4"/>
    <property type="match status" value="1"/>
</dbReference>
<evidence type="ECO:0000256" key="5">
    <source>
        <dbReference type="ARBA" id="ARBA00022679"/>
    </source>
</evidence>
<keyword evidence="7" id="KW-0418">Kinase</keyword>
<evidence type="ECO:0000313" key="12">
    <source>
        <dbReference type="EMBL" id="SUN27933.1"/>
    </source>
</evidence>
<keyword evidence="4" id="KW-0762">Sugar transport</keyword>
<protein>
    <submittedName>
        <fullName evidence="9">PTS mannose transporter subunit IIA</fullName>
    </submittedName>
    <submittedName>
        <fullName evidence="11">PTS system, N-acetylgalactosamine-and galactosamine-specific IIA component</fullName>
        <ecNumber evidence="11">2.7.1.-</ecNumber>
    </submittedName>
</protein>
<reference evidence="14 15" key="2">
    <citation type="submission" date="2018-06" db="EMBL/GenBank/DDBJ databases">
        <authorList>
            <consortium name="Pathogen Informatics"/>
            <person name="Doyle S."/>
        </authorList>
    </citation>
    <scope>NUCLEOTIDE SEQUENCE [LARGE SCALE GENOMIC DNA]</scope>
    <source>
        <strain evidence="10 14">NCTC8181</strain>
        <strain evidence="11 15">NCTC8185</strain>
        <strain evidence="12 16">NCTC9828</strain>
    </source>
</reference>
<evidence type="ECO:0000256" key="4">
    <source>
        <dbReference type="ARBA" id="ARBA00022597"/>
    </source>
</evidence>
<dbReference type="InterPro" id="IPR051471">
    <property type="entry name" value="Bacterial_PTS_sugar_comp"/>
</dbReference>
<evidence type="ECO:0000256" key="3">
    <source>
        <dbReference type="ARBA" id="ARBA00022490"/>
    </source>
</evidence>
<keyword evidence="3" id="KW-0963">Cytoplasm</keyword>
<dbReference type="Gene3D" id="3.40.50.510">
    <property type="entry name" value="Phosphotransferase system, mannose-type IIA component"/>
    <property type="match status" value="1"/>
</dbReference>
<proteinExistence type="predicted"/>
<evidence type="ECO:0000313" key="9">
    <source>
        <dbReference type="EMBL" id="KLL37320.1"/>
    </source>
</evidence>
<dbReference type="EMBL" id="UAVB01000001">
    <property type="protein sequence ID" value="SQA18436.1"/>
    <property type="molecule type" value="Genomic_DNA"/>
</dbReference>
<organism evidence="11 15">
    <name type="scientific">Streptococcus agalactiae</name>
    <dbReference type="NCBI Taxonomy" id="1311"/>
    <lineage>
        <taxon>Bacteria</taxon>
        <taxon>Bacillati</taxon>
        <taxon>Bacillota</taxon>
        <taxon>Bacilli</taxon>
        <taxon>Lactobacillales</taxon>
        <taxon>Streptococcaceae</taxon>
        <taxon>Streptococcus</taxon>
    </lineage>
</organism>
<dbReference type="Pfam" id="PF03610">
    <property type="entry name" value="EIIA-man"/>
    <property type="match status" value="1"/>
</dbReference>
<keyword evidence="2" id="KW-0813">Transport</keyword>
<keyword evidence="5 11" id="KW-0808">Transferase</keyword>
<comment type="subcellular location">
    <subcellularLocation>
        <location evidence="1">Cytoplasm</location>
    </subcellularLocation>
</comment>
<dbReference type="EMBL" id="UHEW01000005">
    <property type="protein sequence ID" value="SUN27933.1"/>
    <property type="molecule type" value="Genomic_DNA"/>
</dbReference>
<dbReference type="PANTHER" id="PTHR33799:SF1">
    <property type="entry name" value="PTS SYSTEM MANNOSE-SPECIFIC EIIAB COMPONENT-RELATED"/>
    <property type="match status" value="1"/>
</dbReference>
<evidence type="ECO:0000313" key="15">
    <source>
        <dbReference type="Proteomes" id="UP000254076"/>
    </source>
</evidence>
<dbReference type="GO" id="GO:0009401">
    <property type="term" value="P:phosphoenolpyruvate-dependent sugar phosphotransferase system"/>
    <property type="evidence" value="ECO:0007669"/>
    <property type="project" value="UniProtKB-KW"/>
</dbReference>
<dbReference type="Proteomes" id="UP000254076">
    <property type="component" value="Unassembled WGS sequence"/>
</dbReference>
<reference evidence="9 13" key="1">
    <citation type="journal article" date="2015" name="PLoS ONE">
        <title>Genomic analysis reveals the molecular basis for capsule loss in the group B streptococcus population.</title>
        <authorList>
            <consortium name="DEVANI Consortium"/>
            <person name="Rosini R."/>
            <person name="Campisi E."/>
            <person name="De Chiara M."/>
            <person name="Tettelin H."/>
            <person name="Rinaudo D."/>
            <person name="Toniolo C."/>
            <person name="Metruccio M."/>
            <person name="Guidotti S."/>
            <person name="Sorensen U.B."/>
            <person name="Kilian M."/>
            <person name="Ramirez M."/>
            <person name="Janulczyk R."/>
            <person name="Donati C."/>
            <person name="Grandi G."/>
            <person name="Margarit I."/>
        </authorList>
    </citation>
    <scope>NUCLEOTIDE SEQUENCE [LARGE SCALE GENOMIC DNA]</scope>
    <source>
        <strain evidence="9 13">DK-B-USS-215</strain>
    </source>
</reference>
<keyword evidence="6" id="KW-0598">Phosphotransferase system</keyword>
<dbReference type="RefSeq" id="WP_000590445.1">
    <property type="nucleotide sequence ID" value="NZ_CAACXY010000016.1"/>
</dbReference>
<dbReference type="AlphaFoldDB" id="A0A076Z0Y4"/>
<evidence type="ECO:0000256" key="2">
    <source>
        <dbReference type="ARBA" id="ARBA00022448"/>
    </source>
</evidence>
<dbReference type="EMBL" id="UHEQ01000004">
    <property type="protein sequence ID" value="SUN14001.1"/>
    <property type="molecule type" value="Genomic_DNA"/>
</dbReference>